<accession>A0A0S3F008</accession>
<name>A0A0S3F008_9SPHN</name>
<proteinExistence type="predicted"/>
<dbReference type="STRING" id="1332080.ATN00_12670"/>
<dbReference type="Pfam" id="PF01124">
    <property type="entry name" value="MAPEG"/>
    <property type="match status" value="1"/>
</dbReference>
<gene>
    <name evidence="6" type="ORF">ATN00_12670</name>
</gene>
<keyword evidence="3 5" id="KW-1133">Transmembrane helix</keyword>
<dbReference type="InterPro" id="IPR001129">
    <property type="entry name" value="Membr-assoc_MAPEG"/>
</dbReference>
<dbReference type="KEGG" id="sbd:ATN00_12670"/>
<dbReference type="RefSeq" id="WP_062065147.1">
    <property type="nucleotide sequence ID" value="NZ_CP013264.1"/>
</dbReference>
<keyword evidence="7" id="KW-1185">Reference proteome</keyword>
<feature type="transmembrane region" description="Helical" evidence="5">
    <location>
        <begin position="86"/>
        <end position="105"/>
    </location>
</feature>
<evidence type="ECO:0000256" key="5">
    <source>
        <dbReference type="SAM" id="Phobius"/>
    </source>
</evidence>
<feature type="transmembrane region" description="Helical" evidence="5">
    <location>
        <begin position="111"/>
        <end position="129"/>
    </location>
</feature>
<evidence type="ECO:0000313" key="6">
    <source>
        <dbReference type="EMBL" id="ALR21025.1"/>
    </source>
</evidence>
<evidence type="ECO:0000256" key="3">
    <source>
        <dbReference type="ARBA" id="ARBA00022989"/>
    </source>
</evidence>
<dbReference type="PANTHER" id="PTHR35371:SF1">
    <property type="entry name" value="BLR7753 PROTEIN"/>
    <property type="match status" value="1"/>
</dbReference>
<dbReference type="AlphaFoldDB" id="A0A0S3F008"/>
<evidence type="ECO:0000256" key="1">
    <source>
        <dbReference type="ARBA" id="ARBA00004370"/>
    </source>
</evidence>
<keyword evidence="4 5" id="KW-0472">Membrane</keyword>
<dbReference type="GO" id="GO:0016020">
    <property type="term" value="C:membrane"/>
    <property type="evidence" value="ECO:0007669"/>
    <property type="project" value="UniProtKB-SubCell"/>
</dbReference>
<organism evidence="6 7">
    <name type="scientific">Sphingobium baderi</name>
    <dbReference type="NCBI Taxonomy" id="1332080"/>
    <lineage>
        <taxon>Bacteria</taxon>
        <taxon>Pseudomonadati</taxon>
        <taxon>Pseudomonadota</taxon>
        <taxon>Alphaproteobacteria</taxon>
        <taxon>Sphingomonadales</taxon>
        <taxon>Sphingomonadaceae</taxon>
        <taxon>Sphingobium</taxon>
    </lineage>
</organism>
<protein>
    <recommendedName>
        <fullName evidence="8">MAPEG family protein</fullName>
    </recommendedName>
</protein>
<reference evidence="6 7" key="1">
    <citation type="submission" date="2015-11" db="EMBL/GenBank/DDBJ databases">
        <title>A Two-component Flavoprotein Monooxygenase System MeaXY Responsible for para-Hydroxylation of 2-Methyl-6-ethylaniline and 2,6-Diethylaniline in Sphingobium baderi DE-13.</title>
        <authorList>
            <person name="Cheng M."/>
            <person name="Meng Q."/>
            <person name="Yang Y."/>
            <person name="Chu C."/>
            <person name="Yan X."/>
            <person name="He J."/>
            <person name="Li S."/>
        </authorList>
    </citation>
    <scope>NUCLEOTIDE SEQUENCE [LARGE SCALE GENOMIC DNA]</scope>
    <source>
        <strain evidence="6 7">DE-13</strain>
    </source>
</reference>
<evidence type="ECO:0000256" key="2">
    <source>
        <dbReference type="ARBA" id="ARBA00022692"/>
    </source>
</evidence>
<dbReference type="SUPFAM" id="SSF161084">
    <property type="entry name" value="MAPEG domain-like"/>
    <property type="match status" value="1"/>
</dbReference>
<keyword evidence="2 5" id="KW-0812">Transmembrane</keyword>
<sequence>MPVELKILAWGVVLLLVHIFAAAHLKTRQFGPRWNMGARDETLPPLRPVVGRFVRAQANFQETFPIAIVALIGVVVAGRTSEWTALGGWIWLGARVAYLPLYGLGVPMVRTLAYAVSLVGLAMVLTPLFRG</sequence>
<dbReference type="OrthoDB" id="7743618at2"/>
<dbReference type="InterPro" id="IPR023352">
    <property type="entry name" value="MAPEG-like_dom_sf"/>
</dbReference>
<dbReference type="Gene3D" id="1.20.120.550">
    <property type="entry name" value="Membrane associated eicosanoid/glutathione metabolism-like domain"/>
    <property type="match status" value="1"/>
</dbReference>
<dbReference type="PANTHER" id="PTHR35371">
    <property type="entry name" value="INNER MEMBRANE PROTEIN"/>
    <property type="match status" value="1"/>
</dbReference>
<dbReference type="Proteomes" id="UP000056968">
    <property type="component" value="Chromosome"/>
</dbReference>
<evidence type="ECO:0000256" key="4">
    <source>
        <dbReference type="ARBA" id="ARBA00023136"/>
    </source>
</evidence>
<evidence type="ECO:0000313" key="7">
    <source>
        <dbReference type="Proteomes" id="UP000056968"/>
    </source>
</evidence>
<dbReference type="EMBL" id="CP013264">
    <property type="protein sequence ID" value="ALR21025.1"/>
    <property type="molecule type" value="Genomic_DNA"/>
</dbReference>
<evidence type="ECO:0008006" key="8">
    <source>
        <dbReference type="Google" id="ProtNLM"/>
    </source>
</evidence>
<comment type="subcellular location">
    <subcellularLocation>
        <location evidence="1">Membrane</location>
    </subcellularLocation>
</comment>